<evidence type="ECO:0000313" key="2">
    <source>
        <dbReference type="Proteomes" id="UP000308092"/>
    </source>
</evidence>
<proteinExistence type="predicted"/>
<reference evidence="1 2" key="1">
    <citation type="submission" date="2019-03" db="EMBL/GenBank/DDBJ databases">
        <title>The genome sequence of a newly discovered highly antifungal drug resistant Aspergillus species, Aspergillus tanneri NIH 1004.</title>
        <authorList>
            <person name="Mounaud S."/>
            <person name="Singh I."/>
            <person name="Joardar V."/>
            <person name="Pakala S."/>
            <person name="Pakala S."/>
            <person name="Venepally P."/>
            <person name="Hoover J."/>
            <person name="Nierman W."/>
            <person name="Chung J."/>
            <person name="Losada L."/>
        </authorList>
    </citation>
    <scope>NUCLEOTIDE SEQUENCE [LARGE SCALE GENOMIC DNA]</scope>
    <source>
        <strain evidence="1 2">NIH1004</strain>
    </source>
</reference>
<evidence type="ECO:0000313" key="1">
    <source>
        <dbReference type="EMBL" id="THC96147.1"/>
    </source>
</evidence>
<name>A0A4S3JN31_9EURO</name>
<dbReference type="SUPFAM" id="SSF54909">
    <property type="entry name" value="Dimeric alpha+beta barrel"/>
    <property type="match status" value="1"/>
</dbReference>
<protein>
    <recommendedName>
        <fullName evidence="3">L-rhamnose mutarotase</fullName>
    </recommendedName>
</protein>
<dbReference type="Gene3D" id="3.30.70.100">
    <property type="match status" value="1"/>
</dbReference>
<dbReference type="EMBL" id="SOSA01000126">
    <property type="protein sequence ID" value="THC96147.1"/>
    <property type="molecule type" value="Genomic_DNA"/>
</dbReference>
<dbReference type="Proteomes" id="UP000308092">
    <property type="component" value="Unassembled WGS sequence"/>
</dbReference>
<sequence length="59" mass="6851">MPIPIKRIAQIVHLKPSAVSAYKECHANIWPEVLQQIKECNIVDWEDFEGDMQRMKGKS</sequence>
<keyword evidence="2" id="KW-1185">Reference proteome</keyword>
<dbReference type="Pfam" id="PF05336">
    <property type="entry name" value="rhaM"/>
    <property type="match status" value="1"/>
</dbReference>
<dbReference type="GO" id="GO:0016857">
    <property type="term" value="F:racemase and epimerase activity, acting on carbohydrates and derivatives"/>
    <property type="evidence" value="ECO:0007669"/>
    <property type="project" value="InterPro"/>
</dbReference>
<dbReference type="InterPro" id="IPR008000">
    <property type="entry name" value="Rham/fucose_mutarotase"/>
</dbReference>
<dbReference type="AlphaFoldDB" id="A0A4S3JN31"/>
<dbReference type="PANTHER" id="PTHR34389">
    <property type="entry name" value="L-RHAMNOSE MUTAROTASE"/>
    <property type="match status" value="1"/>
</dbReference>
<accession>A0A4S3JN31</accession>
<dbReference type="VEuPathDB" id="FungiDB:EYZ11_004368"/>
<gene>
    <name evidence="1" type="ORF">EYZ11_004368</name>
</gene>
<dbReference type="InterPro" id="IPR011008">
    <property type="entry name" value="Dimeric_a/b-barrel"/>
</dbReference>
<organism evidence="1 2">
    <name type="scientific">Aspergillus tanneri</name>
    <dbReference type="NCBI Taxonomy" id="1220188"/>
    <lineage>
        <taxon>Eukaryota</taxon>
        <taxon>Fungi</taxon>
        <taxon>Dikarya</taxon>
        <taxon>Ascomycota</taxon>
        <taxon>Pezizomycotina</taxon>
        <taxon>Eurotiomycetes</taxon>
        <taxon>Eurotiomycetidae</taxon>
        <taxon>Eurotiales</taxon>
        <taxon>Aspergillaceae</taxon>
        <taxon>Aspergillus</taxon>
        <taxon>Aspergillus subgen. Circumdati</taxon>
    </lineage>
</organism>
<evidence type="ECO:0008006" key="3">
    <source>
        <dbReference type="Google" id="ProtNLM"/>
    </source>
</evidence>
<comment type="caution">
    <text evidence="1">The sequence shown here is derived from an EMBL/GenBank/DDBJ whole genome shotgun (WGS) entry which is preliminary data.</text>
</comment>
<dbReference type="PANTHER" id="PTHR34389:SF2">
    <property type="entry name" value="L-RHAMNOSE MUTAROTASE"/>
    <property type="match status" value="1"/>
</dbReference>